<evidence type="ECO:0000256" key="2">
    <source>
        <dbReference type="SAM" id="MobiDB-lite"/>
    </source>
</evidence>
<sequence length="625" mass="65072">MGGCCKGARCPFSHELVQLPPKGVDASGGYFISGNVANYRAAASTSTASPSSRSFVGRWDDPTASSSTDGLSTLASPSSCCVTTGTSLSAEAKEWVGADSAATSSSANSATASITSVQSLRGAASPTFCVSSSSLRYRSAALRRTAQQVSPLPMPHSQRDSQPQPQQAQTQLQSQQSQKPQPSPPQPQLHQQHKRQYQPPPQPRSVANALSALLPNHSESSAAAETRHTSAAPAHPAATARTVSFTQSSNGSGSTTIAALASFFDMQRVSTGAPSATPSSAASQPSKVVFATRRDDQTPATAPTPATAAPPRYTAACITLAASNQRFDPSPSAPSIPTTATPAPAHGSSRSATTSQHMEAPLPRSREALATGAEHQTATVAKAHVTQSAAPPSAAAAPTSPPQYESRTASSAQTRVMPPAPRSQQQQAAHQAQQLRAQEEAQRQVQIQQQLHAQQQAQQLAQQQAQLQQFQQQIQPQKPPPPQQTVYMLTTSRPPTTSTPPHEGIVAPDQLPLGYTLAYAVSTPTPTASAATPILISEQPSAARPTYTLLSSCPPQSQLQSFQTAKGTVLYATPAQVLTQAAAPSENDAPRLILVNTDGTFTVLQAETLAATAGLGLSPTIMRAH</sequence>
<reference evidence="4 5" key="1">
    <citation type="journal article" date="2005" name="Science">
        <title>The genome of the kinetoplastid parasite, Leishmania major.</title>
        <authorList>
            <person name="Ivens A.C."/>
            <person name="Peacock C.S."/>
            <person name="Worthey E.A."/>
            <person name="Murphy L."/>
            <person name="Aggarwal G."/>
            <person name="Berriman M."/>
            <person name="Sisk E."/>
            <person name="Rajandream M.A."/>
            <person name="Adlem E."/>
            <person name="Aert R."/>
            <person name="Anupama A."/>
            <person name="Apostolou Z."/>
            <person name="Attipoe P."/>
            <person name="Bason N."/>
            <person name="Bauser C."/>
            <person name="Beck A."/>
            <person name="Beverley S.M."/>
            <person name="Bianchettin G."/>
            <person name="Borzym K."/>
            <person name="Bothe G."/>
            <person name="Bruschi C.V."/>
            <person name="Collins M."/>
            <person name="Cadag E."/>
            <person name="Ciarloni L."/>
            <person name="Clayton C."/>
            <person name="Coulson R.M."/>
            <person name="Cronin A."/>
            <person name="Cruz A.K."/>
            <person name="Davies R.M."/>
            <person name="De Gaudenzi J."/>
            <person name="Dobson D.E."/>
            <person name="Duesterhoeft A."/>
            <person name="Fazelina G."/>
            <person name="Fosker N."/>
            <person name="Frasch A.C."/>
            <person name="Fraser A."/>
            <person name="Fuchs M."/>
            <person name="Gabel C."/>
            <person name="Goble A."/>
            <person name="Goffeau A."/>
            <person name="Harris D."/>
            <person name="Hertz-Fowler C."/>
            <person name="Hilbert H."/>
            <person name="Horn D."/>
            <person name="Huang Y."/>
            <person name="Klages S."/>
            <person name="Knights A."/>
            <person name="Kube M."/>
            <person name="Larke N."/>
            <person name="Litvin L."/>
            <person name="Lord A."/>
            <person name="Louie T."/>
            <person name="Marra M."/>
            <person name="Masuy D."/>
            <person name="Matthews K."/>
            <person name="Michaeli S."/>
            <person name="Mottram J.C."/>
            <person name="Muller-Auer S."/>
            <person name="Munden H."/>
            <person name="Nelson S."/>
            <person name="Norbertczak H."/>
            <person name="Oliver K."/>
            <person name="O'neil S."/>
            <person name="Pentony M."/>
            <person name="Pohl T.M."/>
            <person name="Price C."/>
            <person name="Purnelle B."/>
            <person name="Quail M.A."/>
            <person name="Rabbinowitsch E."/>
            <person name="Reinhardt R."/>
            <person name="Rieger M."/>
            <person name="Rinta J."/>
            <person name="Robben J."/>
            <person name="Robertson L."/>
            <person name="Ruiz J.C."/>
            <person name="Rutter S."/>
            <person name="Saunders D."/>
            <person name="Schafer M."/>
            <person name="Schein J."/>
            <person name="Schwartz D.C."/>
            <person name="Seeger K."/>
            <person name="Seyler A."/>
            <person name="Sharp S."/>
            <person name="Shin H."/>
            <person name="Sivam D."/>
            <person name="Squares R."/>
            <person name="Squares S."/>
            <person name="Tosato V."/>
            <person name="Vogt C."/>
            <person name="Volckaert G."/>
            <person name="Wambutt R."/>
            <person name="Warren T."/>
            <person name="Wedler H."/>
            <person name="Woodward J."/>
            <person name="Zhou S."/>
            <person name="Zimmermann W."/>
            <person name="Smith D.F."/>
            <person name="Blackwell J.M."/>
            <person name="Stuart K.D."/>
            <person name="Barrell B."/>
            <person name="Myler P.J."/>
        </authorList>
    </citation>
    <scope>NUCLEOTIDE SEQUENCE [LARGE SCALE GENOMIC DNA]</scope>
    <source>
        <strain evidence="5">MHOM/IL/81/Friedlin</strain>
    </source>
</reference>
<dbReference type="RefSeq" id="XP_001684946.1">
    <property type="nucleotide sequence ID" value="XM_001684894.1"/>
</dbReference>
<name>Q4Q6V2_LEIMA</name>
<dbReference type="VEuPathDB" id="TriTrypDB:LMJSD75_300041700"/>
<dbReference type="VEuPathDB" id="TriTrypDB:LmjF.30.3370"/>
<dbReference type="STRING" id="5664.Q4Q6V2"/>
<organism evidence="4 5">
    <name type="scientific">Leishmania major</name>
    <dbReference type="NCBI Taxonomy" id="5664"/>
    <lineage>
        <taxon>Eukaryota</taxon>
        <taxon>Discoba</taxon>
        <taxon>Euglenozoa</taxon>
        <taxon>Kinetoplastea</taxon>
        <taxon>Metakinetoplastina</taxon>
        <taxon>Trypanosomatida</taxon>
        <taxon>Trypanosomatidae</taxon>
        <taxon>Leishmaniinae</taxon>
        <taxon>Leishmania</taxon>
    </lineage>
</organism>
<feature type="region of interest" description="Disordered" evidence="2">
    <location>
        <begin position="471"/>
        <end position="504"/>
    </location>
</feature>
<evidence type="ECO:0000256" key="1">
    <source>
        <dbReference type="PROSITE-ProRule" id="PRU00723"/>
    </source>
</evidence>
<feature type="compositionally biased region" description="Low complexity" evidence="2">
    <location>
        <begin position="490"/>
        <end position="501"/>
    </location>
</feature>
<evidence type="ECO:0000313" key="4">
    <source>
        <dbReference type="EMBL" id="CAJ06803.1"/>
    </source>
</evidence>
<feature type="zinc finger region" description="C3H1-type" evidence="1">
    <location>
        <begin position="1"/>
        <end position="17"/>
    </location>
</feature>
<feature type="compositionally biased region" description="Low complexity" evidence="2">
    <location>
        <begin position="229"/>
        <end position="242"/>
    </location>
</feature>
<dbReference type="GO" id="GO:0008270">
    <property type="term" value="F:zinc ion binding"/>
    <property type="evidence" value="ECO:0007669"/>
    <property type="project" value="UniProtKB-KW"/>
</dbReference>
<feature type="compositionally biased region" description="Low complexity" evidence="2">
    <location>
        <begin position="160"/>
        <end position="180"/>
    </location>
</feature>
<feature type="compositionally biased region" description="Low complexity" evidence="2">
    <location>
        <begin position="329"/>
        <end position="345"/>
    </location>
</feature>
<dbReference type="GeneID" id="5653887"/>
<dbReference type="AlphaFoldDB" id="Q4Q6V2"/>
<proteinExistence type="predicted"/>
<keyword evidence="5" id="KW-1185">Reference proteome</keyword>
<dbReference type="InterPro" id="IPR000571">
    <property type="entry name" value="Znf_CCCH"/>
</dbReference>
<keyword evidence="1" id="KW-0479">Metal-binding</keyword>
<feature type="compositionally biased region" description="Polar residues" evidence="2">
    <location>
        <begin position="243"/>
        <end position="253"/>
    </location>
</feature>
<feature type="compositionally biased region" description="Low complexity" evidence="2">
    <location>
        <begin position="424"/>
        <end position="436"/>
    </location>
</feature>
<dbReference type="InParanoid" id="Q4Q6V2"/>
<keyword evidence="1" id="KW-0863">Zinc-finger</keyword>
<feature type="region of interest" description="Disordered" evidence="2">
    <location>
        <begin position="218"/>
        <end position="253"/>
    </location>
</feature>
<dbReference type="VEuPathDB" id="TriTrypDB:LMJLV39_300042500"/>
<dbReference type="Proteomes" id="UP000000542">
    <property type="component" value="Chromosome 30"/>
</dbReference>
<feature type="compositionally biased region" description="Polar residues" evidence="2">
    <location>
        <begin position="348"/>
        <end position="357"/>
    </location>
</feature>
<feature type="compositionally biased region" description="Low complexity" evidence="2">
    <location>
        <begin position="388"/>
        <end position="398"/>
    </location>
</feature>
<feature type="region of interest" description="Disordered" evidence="2">
    <location>
        <begin position="325"/>
        <end position="437"/>
    </location>
</feature>
<dbReference type="eggNOG" id="ENOG502SBWJ">
    <property type="taxonomic scope" value="Eukaryota"/>
</dbReference>
<feature type="domain" description="C3H1-type" evidence="3">
    <location>
        <begin position="1"/>
        <end position="17"/>
    </location>
</feature>
<feature type="region of interest" description="Disordered" evidence="2">
    <location>
        <begin position="142"/>
        <end position="206"/>
    </location>
</feature>
<gene>
    <name evidence="4" type="ORF">LMJF_30_3370</name>
</gene>
<keyword evidence="1" id="KW-0862">Zinc</keyword>
<dbReference type="EMBL" id="FR796426">
    <property type="protein sequence ID" value="CAJ06803.1"/>
    <property type="molecule type" value="Genomic_DNA"/>
</dbReference>
<evidence type="ECO:0000313" key="5">
    <source>
        <dbReference type="Proteomes" id="UP000000542"/>
    </source>
</evidence>
<dbReference type="KEGG" id="lma:LMJF_30_3370"/>
<accession>Q4Q6V2</accession>
<evidence type="ECO:0000259" key="3">
    <source>
        <dbReference type="PROSITE" id="PS50103"/>
    </source>
</evidence>
<dbReference type="VEuPathDB" id="TriTrypDB:LMJFC_300045700"/>
<feature type="compositionally biased region" description="Polar residues" evidence="2">
    <location>
        <begin position="403"/>
        <end position="414"/>
    </location>
</feature>
<dbReference type="OMA" id="MGGCCKG"/>
<dbReference type="HOGENOM" id="CLU_437736_0_0_1"/>
<dbReference type="PROSITE" id="PS50103">
    <property type="entry name" value="ZF_C3H1"/>
    <property type="match status" value="1"/>
</dbReference>
<protein>
    <recommendedName>
        <fullName evidence="3">C3H1-type domain-containing protein</fullName>
    </recommendedName>
</protein>
<reference evidence="4 5" key="2">
    <citation type="journal article" date="2011" name="Genome Res.">
        <title>Chromosome and gene copy number variation allow major structural change between species and strains of Leishmania.</title>
        <authorList>
            <person name="Rogers M.B."/>
            <person name="Hilley J.D."/>
            <person name="Dickens N.J."/>
            <person name="Wilkes J."/>
            <person name="Bates P.A."/>
            <person name="Depledge D.P."/>
            <person name="Harris D."/>
            <person name="Her Y."/>
            <person name="Herzyk P."/>
            <person name="Imamura H."/>
            <person name="Otto T.D."/>
            <person name="Sanders M."/>
            <person name="Seeger K."/>
            <person name="Dujardin J.C."/>
            <person name="Berriman M."/>
            <person name="Smith D.F."/>
            <person name="Hertz-Fowler C."/>
            <person name="Mottram J.C."/>
        </authorList>
    </citation>
    <scope>NUCLEOTIDE SEQUENCE [LARGE SCALE GENOMIC DNA]</scope>
    <source>
        <strain evidence="5">MHOM/IL/81/Friedlin</strain>
    </source>
</reference>